<organism evidence="1">
    <name type="scientific">Spodoptera frugiperda</name>
    <name type="common">Fall armyworm</name>
    <dbReference type="NCBI Taxonomy" id="7108"/>
    <lineage>
        <taxon>Eukaryota</taxon>
        <taxon>Metazoa</taxon>
        <taxon>Ecdysozoa</taxon>
        <taxon>Arthropoda</taxon>
        <taxon>Hexapoda</taxon>
        <taxon>Insecta</taxon>
        <taxon>Pterygota</taxon>
        <taxon>Neoptera</taxon>
        <taxon>Endopterygota</taxon>
        <taxon>Lepidoptera</taxon>
        <taxon>Glossata</taxon>
        <taxon>Ditrysia</taxon>
        <taxon>Noctuoidea</taxon>
        <taxon>Noctuidae</taxon>
        <taxon>Amphipyrinae</taxon>
        <taxon>Spodoptera</taxon>
    </lineage>
</organism>
<evidence type="ECO:0000313" key="1">
    <source>
        <dbReference type="EMBL" id="SOQ47343.1"/>
    </source>
</evidence>
<proteinExistence type="predicted"/>
<protein>
    <submittedName>
        <fullName evidence="1">SFRICE_008043</fullName>
    </submittedName>
</protein>
<dbReference type="AlphaFoldDB" id="A0A2H1W2U0"/>
<dbReference type="EMBL" id="ODYU01005933">
    <property type="protein sequence ID" value="SOQ47343.1"/>
    <property type="molecule type" value="Genomic_DNA"/>
</dbReference>
<name>A0A2H1W2U0_SPOFR</name>
<accession>A0A2H1W2U0</accession>
<sequence length="95" mass="11030">MPLTQLELQMYCQFYTYVENFLLYRGCVDKHAGSHTQDTQTRNNNLWITQRVGSGRESNPLHVVKQPIQCSKNLEPYLSSVIAFQKTCNVLKSLY</sequence>
<gene>
    <name evidence="1" type="ORF">SFRICE_008043</name>
</gene>
<reference evidence="1" key="1">
    <citation type="submission" date="2016-07" db="EMBL/GenBank/DDBJ databases">
        <authorList>
            <person name="Bretaudeau A."/>
        </authorList>
    </citation>
    <scope>NUCLEOTIDE SEQUENCE</scope>
    <source>
        <strain evidence="1">Rice</strain>
        <tissue evidence="1">Whole body</tissue>
    </source>
</reference>